<dbReference type="AlphaFoldDB" id="A0AAV7U852"/>
<reference evidence="1" key="1">
    <citation type="journal article" date="2022" name="bioRxiv">
        <title>Sequencing and chromosome-scale assembly of the giantPleurodeles waltlgenome.</title>
        <authorList>
            <person name="Brown T."/>
            <person name="Elewa A."/>
            <person name="Iarovenko S."/>
            <person name="Subramanian E."/>
            <person name="Araus A.J."/>
            <person name="Petzold A."/>
            <person name="Susuki M."/>
            <person name="Suzuki K.-i.T."/>
            <person name="Hayashi T."/>
            <person name="Toyoda A."/>
            <person name="Oliveira C."/>
            <person name="Osipova E."/>
            <person name="Leigh N.D."/>
            <person name="Simon A."/>
            <person name="Yun M.H."/>
        </authorList>
    </citation>
    <scope>NUCLEOTIDE SEQUENCE</scope>
    <source>
        <strain evidence="1">20211129_DDA</strain>
        <tissue evidence="1">Liver</tissue>
    </source>
</reference>
<keyword evidence="2" id="KW-1185">Reference proteome</keyword>
<sequence length="177" mass="20441">MPEGLRYRWLQLRGQVADVADRYALLHANLDGHECCILNMYAPNTDDEKLFRVLEQELLPYVGMPILWACDFICIVDGALVRCPPRWGTKPRMTARLQEMMTRMHFVDFWRELIPVSKTYSFYTPAHGAYSMLDRILLANDGSLTVRRAAYQVRFLSDYAPLVLECETCPPRPAVPL</sequence>
<dbReference type="Proteomes" id="UP001066276">
    <property type="component" value="Chromosome 3_1"/>
</dbReference>
<dbReference type="SUPFAM" id="SSF56219">
    <property type="entry name" value="DNase I-like"/>
    <property type="match status" value="1"/>
</dbReference>
<accession>A0AAV7U852</accession>
<organism evidence="1 2">
    <name type="scientific">Pleurodeles waltl</name>
    <name type="common">Iberian ribbed newt</name>
    <dbReference type="NCBI Taxonomy" id="8319"/>
    <lineage>
        <taxon>Eukaryota</taxon>
        <taxon>Metazoa</taxon>
        <taxon>Chordata</taxon>
        <taxon>Craniata</taxon>
        <taxon>Vertebrata</taxon>
        <taxon>Euteleostomi</taxon>
        <taxon>Amphibia</taxon>
        <taxon>Batrachia</taxon>
        <taxon>Caudata</taxon>
        <taxon>Salamandroidea</taxon>
        <taxon>Salamandridae</taxon>
        <taxon>Pleurodelinae</taxon>
        <taxon>Pleurodeles</taxon>
    </lineage>
</organism>
<protein>
    <submittedName>
        <fullName evidence="1">Uncharacterized protein</fullName>
    </submittedName>
</protein>
<dbReference type="EMBL" id="JANPWB010000005">
    <property type="protein sequence ID" value="KAJ1184831.1"/>
    <property type="molecule type" value="Genomic_DNA"/>
</dbReference>
<proteinExistence type="predicted"/>
<dbReference type="InterPro" id="IPR036691">
    <property type="entry name" value="Endo/exonu/phosph_ase_sf"/>
</dbReference>
<gene>
    <name evidence="1" type="ORF">NDU88_001628</name>
</gene>
<comment type="caution">
    <text evidence="1">The sequence shown here is derived from an EMBL/GenBank/DDBJ whole genome shotgun (WGS) entry which is preliminary data.</text>
</comment>
<evidence type="ECO:0000313" key="2">
    <source>
        <dbReference type="Proteomes" id="UP001066276"/>
    </source>
</evidence>
<evidence type="ECO:0000313" key="1">
    <source>
        <dbReference type="EMBL" id="KAJ1184831.1"/>
    </source>
</evidence>
<dbReference type="Gene3D" id="3.60.10.10">
    <property type="entry name" value="Endonuclease/exonuclease/phosphatase"/>
    <property type="match status" value="1"/>
</dbReference>
<name>A0AAV7U852_PLEWA</name>